<feature type="compositionally biased region" description="Polar residues" evidence="4">
    <location>
        <begin position="152"/>
        <end position="173"/>
    </location>
</feature>
<evidence type="ECO:0000256" key="3">
    <source>
        <dbReference type="ARBA" id="ARBA00025466"/>
    </source>
</evidence>
<evidence type="ECO:0000313" key="7">
    <source>
        <dbReference type="Proteomes" id="UP000886998"/>
    </source>
</evidence>
<proteinExistence type="predicted"/>
<name>A0A8X6YDM2_9ARAC</name>
<evidence type="ECO:0000256" key="1">
    <source>
        <dbReference type="ARBA" id="ARBA00011764"/>
    </source>
</evidence>
<keyword evidence="7" id="KW-1185">Reference proteome</keyword>
<evidence type="ECO:0000313" key="6">
    <source>
        <dbReference type="EMBL" id="GFY70107.1"/>
    </source>
</evidence>
<evidence type="ECO:0000256" key="2">
    <source>
        <dbReference type="ARBA" id="ARBA00016807"/>
    </source>
</evidence>
<comment type="subunit">
    <text evidence="1">Self-associates forming complexes of several hundred monomers.</text>
</comment>
<dbReference type="AlphaFoldDB" id="A0A8X6YDM2"/>
<feature type="region of interest" description="Disordered" evidence="4">
    <location>
        <begin position="118"/>
        <end position="183"/>
    </location>
</feature>
<comment type="function">
    <text evidence="3">Involved in transvection phenomena (= synapsis-dependent gene expression), where the synaptic pairing of chromosomes carrying genes with which zeste interacts influences the expression of these genes. Zeste binds to DNA and stimulates transcription from a nearby promoter.</text>
</comment>
<evidence type="ECO:0000259" key="5">
    <source>
        <dbReference type="Pfam" id="PF13873"/>
    </source>
</evidence>
<gene>
    <name evidence="6" type="primary">AVEN_85697_1</name>
    <name evidence="6" type="ORF">TNIN_455481</name>
</gene>
<comment type="caution">
    <text evidence="6">The sequence shown here is derived from an EMBL/GenBank/DDBJ whole genome shotgun (WGS) entry which is preliminary data.</text>
</comment>
<reference evidence="6" key="1">
    <citation type="submission" date="2020-08" db="EMBL/GenBank/DDBJ databases">
        <title>Multicomponent nature underlies the extraordinary mechanical properties of spider dragline silk.</title>
        <authorList>
            <person name="Kono N."/>
            <person name="Nakamura H."/>
            <person name="Mori M."/>
            <person name="Yoshida Y."/>
            <person name="Ohtoshi R."/>
            <person name="Malay A.D."/>
            <person name="Moran D.A.P."/>
            <person name="Tomita M."/>
            <person name="Numata K."/>
            <person name="Arakawa K."/>
        </authorList>
    </citation>
    <scope>NUCLEOTIDE SEQUENCE</scope>
</reference>
<dbReference type="OrthoDB" id="6504371at2759"/>
<dbReference type="PANTHER" id="PTHR21411:SF0">
    <property type="entry name" value="REGULATORY PROTEIN ZESTE"/>
    <property type="match status" value="1"/>
</dbReference>
<organism evidence="6 7">
    <name type="scientific">Trichonephila inaurata madagascariensis</name>
    <dbReference type="NCBI Taxonomy" id="2747483"/>
    <lineage>
        <taxon>Eukaryota</taxon>
        <taxon>Metazoa</taxon>
        <taxon>Ecdysozoa</taxon>
        <taxon>Arthropoda</taxon>
        <taxon>Chelicerata</taxon>
        <taxon>Arachnida</taxon>
        <taxon>Araneae</taxon>
        <taxon>Araneomorphae</taxon>
        <taxon>Entelegynae</taxon>
        <taxon>Araneoidea</taxon>
        <taxon>Nephilidae</taxon>
        <taxon>Trichonephila</taxon>
        <taxon>Trichonephila inaurata</taxon>
    </lineage>
</organism>
<dbReference type="EMBL" id="BMAV01018032">
    <property type="protein sequence ID" value="GFY70107.1"/>
    <property type="molecule type" value="Genomic_DNA"/>
</dbReference>
<dbReference type="Pfam" id="PF13873">
    <property type="entry name" value="Myb_DNA-bind_5"/>
    <property type="match status" value="1"/>
</dbReference>
<accession>A0A8X6YDM2</accession>
<evidence type="ECO:0000256" key="4">
    <source>
        <dbReference type="SAM" id="MobiDB-lite"/>
    </source>
</evidence>
<dbReference type="InterPro" id="IPR028002">
    <property type="entry name" value="Myb_DNA-bind_5"/>
</dbReference>
<dbReference type="Proteomes" id="UP000886998">
    <property type="component" value="Unassembled WGS sequence"/>
</dbReference>
<sequence>MNANRVYFTQYEKELILALMKPHLHIIECRETNAVSNIKKKEAYIKITQQFNDTDGVVNPRTPQQIRQCYLNLKKKMSKKNSVLRQERRQTRGVEVKKEAELTEFEVTFLEEPIPTLPLSTPFDSDSTDIEFSKPQYPSTSTSASLIPPVTPSQNLDKITEYDSSSDSSNTGMENDLNPTPKKAMPLKETLEMFRKSVKTPTAPSAAAKAAACIEEEHRIKIRYMEMDEERKNEEHKLRMELLMIKIALAKEKMEAQKILITTLKGSPKIYLQNTE</sequence>
<feature type="compositionally biased region" description="Polar residues" evidence="4">
    <location>
        <begin position="136"/>
        <end position="145"/>
    </location>
</feature>
<protein>
    <recommendedName>
        <fullName evidence="2">Regulatory protein zeste</fullName>
    </recommendedName>
</protein>
<dbReference type="PANTHER" id="PTHR21411">
    <property type="entry name" value="APONTIC"/>
    <property type="match status" value="1"/>
</dbReference>
<feature type="domain" description="Myb/SANT-like DNA-binding" evidence="5">
    <location>
        <begin position="7"/>
        <end position="80"/>
    </location>
</feature>